<dbReference type="PROSITE" id="PS00211">
    <property type="entry name" value="ABC_TRANSPORTER_1"/>
    <property type="match status" value="1"/>
</dbReference>
<evidence type="ECO:0000256" key="10">
    <source>
        <dbReference type="SAM" id="MobiDB-lite"/>
    </source>
</evidence>
<evidence type="ECO:0000256" key="2">
    <source>
        <dbReference type="ARBA" id="ARBA00005417"/>
    </source>
</evidence>
<organism evidence="12 13">
    <name type="scientific">Roseateles amylovorans</name>
    <dbReference type="NCBI Taxonomy" id="2978473"/>
    <lineage>
        <taxon>Bacteria</taxon>
        <taxon>Pseudomonadati</taxon>
        <taxon>Pseudomonadota</taxon>
        <taxon>Betaproteobacteria</taxon>
        <taxon>Burkholderiales</taxon>
        <taxon>Sphaerotilaceae</taxon>
        <taxon>Roseateles</taxon>
    </lineage>
</organism>
<dbReference type="InterPro" id="IPR027417">
    <property type="entry name" value="P-loop_NTPase"/>
</dbReference>
<reference evidence="12" key="1">
    <citation type="submission" date="2022-10" db="EMBL/GenBank/DDBJ databases">
        <title>Characterization and whole genome sequencing of a new Roseateles species, isolated from fresh water.</title>
        <authorList>
            <person name="Guliayeva D.Y."/>
            <person name="Akhremchuk A.E."/>
            <person name="Sikolenko M.A."/>
            <person name="Valentovich L.N."/>
            <person name="Sidarenka A.V."/>
        </authorList>
    </citation>
    <scope>NUCLEOTIDE SEQUENCE</scope>
    <source>
        <strain evidence="12">BIM B-1768</strain>
    </source>
</reference>
<dbReference type="SMART" id="SM00382">
    <property type="entry name" value="AAA"/>
    <property type="match status" value="1"/>
</dbReference>
<dbReference type="InterPro" id="IPR015856">
    <property type="entry name" value="ABC_transpr_CbiO/EcfA_su"/>
</dbReference>
<keyword evidence="13" id="KW-1185">Reference proteome</keyword>
<dbReference type="InterPro" id="IPR005876">
    <property type="entry name" value="Co_trans_ATP-bd"/>
</dbReference>
<keyword evidence="5 9" id="KW-0547">Nucleotide-binding</keyword>
<dbReference type="Gene3D" id="3.40.50.300">
    <property type="entry name" value="P-loop containing nucleotide triphosphate hydrolases"/>
    <property type="match status" value="1"/>
</dbReference>
<evidence type="ECO:0000256" key="8">
    <source>
        <dbReference type="ARBA" id="ARBA00023136"/>
    </source>
</evidence>
<feature type="compositionally biased region" description="Basic and acidic residues" evidence="10">
    <location>
        <begin position="293"/>
        <end position="303"/>
    </location>
</feature>
<dbReference type="Proteomes" id="UP001064933">
    <property type="component" value="Chromosome"/>
</dbReference>
<dbReference type="PROSITE" id="PS50893">
    <property type="entry name" value="ABC_TRANSPORTER_2"/>
    <property type="match status" value="1"/>
</dbReference>
<accession>A0ABY6B1R5</accession>
<dbReference type="InterPro" id="IPR003593">
    <property type="entry name" value="AAA+_ATPase"/>
</dbReference>
<proteinExistence type="inferred from homology"/>
<keyword evidence="6 9" id="KW-0067">ATP-binding</keyword>
<comment type="subcellular location">
    <subcellularLocation>
        <location evidence="1 9">Cell membrane</location>
        <topology evidence="1 9">Peripheral membrane protein</topology>
    </subcellularLocation>
</comment>
<comment type="function">
    <text evidence="9">Part of an ABC transporter complex. Responsible for energy coupling to the transport system.</text>
</comment>
<dbReference type="RefSeq" id="WP_261758923.1">
    <property type="nucleotide sequence ID" value="NZ_CP104562.2"/>
</dbReference>
<protein>
    <recommendedName>
        <fullName evidence="9">ABC transporter ATP-binding protein</fullName>
    </recommendedName>
</protein>
<evidence type="ECO:0000256" key="4">
    <source>
        <dbReference type="ARBA" id="ARBA00022475"/>
    </source>
</evidence>
<gene>
    <name evidence="12" type="ORF">N4261_03970</name>
</gene>
<dbReference type="EMBL" id="CP104562">
    <property type="protein sequence ID" value="UXH79104.1"/>
    <property type="molecule type" value="Genomic_DNA"/>
</dbReference>
<feature type="domain" description="ABC transporter" evidence="11">
    <location>
        <begin position="5"/>
        <end position="241"/>
    </location>
</feature>
<evidence type="ECO:0000256" key="5">
    <source>
        <dbReference type="ARBA" id="ARBA00022741"/>
    </source>
</evidence>
<dbReference type="PANTHER" id="PTHR43553">
    <property type="entry name" value="HEAVY METAL TRANSPORTER"/>
    <property type="match status" value="1"/>
</dbReference>
<dbReference type="CDD" id="cd03225">
    <property type="entry name" value="ABC_cobalt_CbiO_domain1"/>
    <property type="match status" value="1"/>
</dbReference>
<evidence type="ECO:0000313" key="13">
    <source>
        <dbReference type="Proteomes" id="UP001064933"/>
    </source>
</evidence>
<feature type="region of interest" description="Disordered" evidence="10">
    <location>
        <begin position="276"/>
        <end position="303"/>
    </location>
</feature>
<sequence length="303" mass="33142">MTTLIELVSASYRYPDGTPGLDDCHLRLRAGSRNALLGANGAGKTTLMQHLNGLLRPTSGHLHWQGHPVAYDRAGLRALRQQVGLVFQNPDRQLFSAHVEEDVSFGPLNLGLGEHDVRTRVAAALDAVGMRAHARSPVHHLSFGQKKRVCLAGVLAMQPQLLVLDEPMAGLDAPMQRDLQQLLDDLVARHGVTVLISTHDAAFAADWADELHLMVAGRCRLSESADRLMAQPQAWLDAGQSPPEVIAVHQELVRRGVLPATPVPRSMPRLLDQLRNGLTPQPQAQPHPHIHPHPHERPCHDAA</sequence>
<evidence type="ECO:0000256" key="1">
    <source>
        <dbReference type="ARBA" id="ARBA00004202"/>
    </source>
</evidence>
<evidence type="ECO:0000313" key="12">
    <source>
        <dbReference type="EMBL" id="UXH79104.1"/>
    </source>
</evidence>
<dbReference type="InterPro" id="IPR050095">
    <property type="entry name" value="ECF_ABC_transporter_ATP-bd"/>
</dbReference>
<dbReference type="NCBIfam" id="TIGR01166">
    <property type="entry name" value="cbiO"/>
    <property type="match status" value="1"/>
</dbReference>
<keyword evidence="7" id="KW-1278">Translocase</keyword>
<evidence type="ECO:0000256" key="9">
    <source>
        <dbReference type="RuleBase" id="RU364103"/>
    </source>
</evidence>
<evidence type="ECO:0000256" key="7">
    <source>
        <dbReference type="ARBA" id="ARBA00022967"/>
    </source>
</evidence>
<comment type="similarity">
    <text evidence="2 9">Belongs to the ABC transporter superfamily.</text>
</comment>
<keyword evidence="8 9" id="KW-0472">Membrane</keyword>
<name>A0ABY6B1R5_9BURK</name>
<evidence type="ECO:0000256" key="6">
    <source>
        <dbReference type="ARBA" id="ARBA00022840"/>
    </source>
</evidence>
<dbReference type="PANTHER" id="PTHR43553:SF24">
    <property type="entry name" value="ENERGY-COUPLING FACTOR TRANSPORTER ATP-BINDING PROTEIN ECFA1"/>
    <property type="match status" value="1"/>
</dbReference>
<dbReference type="InterPro" id="IPR017871">
    <property type="entry name" value="ABC_transporter-like_CS"/>
</dbReference>
<evidence type="ECO:0000256" key="3">
    <source>
        <dbReference type="ARBA" id="ARBA00022448"/>
    </source>
</evidence>
<dbReference type="GO" id="GO:0005524">
    <property type="term" value="F:ATP binding"/>
    <property type="evidence" value="ECO:0007669"/>
    <property type="project" value="UniProtKB-KW"/>
</dbReference>
<keyword evidence="4 9" id="KW-1003">Cell membrane</keyword>
<keyword evidence="3 9" id="KW-0813">Transport</keyword>
<dbReference type="Pfam" id="PF00005">
    <property type="entry name" value="ABC_tran"/>
    <property type="match status" value="1"/>
</dbReference>
<dbReference type="InterPro" id="IPR003439">
    <property type="entry name" value="ABC_transporter-like_ATP-bd"/>
</dbReference>
<evidence type="ECO:0000259" key="11">
    <source>
        <dbReference type="PROSITE" id="PS50893"/>
    </source>
</evidence>
<dbReference type="SUPFAM" id="SSF52540">
    <property type="entry name" value="P-loop containing nucleoside triphosphate hydrolases"/>
    <property type="match status" value="1"/>
</dbReference>